<dbReference type="EMBL" id="KR080204">
    <property type="protein sequence ID" value="AKF15156.1"/>
    <property type="molecule type" value="Genomic_DNA"/>
</dbReference>
<dbReference type="KEGG" id="vg:26796411"/>
<organism evidence="1 2">
    <name type="scientific">Mycobacterium phage Mindy</name>
    <dbReference type="NCBI Taxonomy" id="1647311"/>
    <lineage>
        <taxon>Viruses</taxon>
        <taxon>Duplodnaviria</taxon>
        <taxon>Heunggongvirae</taxon>
        <taxon>Uroviricota</taxon>
        <taxon>Caudoviricetes</taxon>
        <taxon>Kostyavirus</taxon>
        <taxon>Kostyavirus toto</taxon>
    </lineage>
</organism>
<evidence type="ECO:0000313" key="1">
    <source>
        <dbReference type="EMBL" id="AKF15156.1"/>
    </source>
</evidence>
<name>A0A0F6WF67_9CAUD</name>
<sequence length="43" mass="5062">MDRVDELATELIEDYLREEQDTIVPSIDAEHIVQELRKHGLLK</sequence>
<reference evidence="1 2" key="1">
    <citation type="journal article" date="2015" name="Genome Announc.">
        <title>Genome Sequence of Mycobacteriophage Mindy.</title>
        <authorList>
            <person name="Pope W.H."/>
            <person name="Bernstein N.I."/>
            <person name="Fasolas C.S."/>
            <person name="Mezghani N."/>
            <person name="Pressimone C.A."/>
            <person name="Selvakumar P."/>
            <person name="Stanton A.C."/>
            <person name="Lapin J.S."/>
            <person name="Prout A.K."/>
            <person name="Grubb S.R."/>
            <person name="Warner M.H."/>
            <person name="Bowman C.A."/>
            <person name="Russell D.A."/>
            <person name="Hatfull G.F."/>
        </authorList>
    </citation>
    <scope>NUCLEOTIDE SEQUENCE [LARGE SCALE GENOMIC DNA]</scope>
</reference>
<accession>A0A0F6WF67</accession>
<dbReference type="RefSeq" id="YP_009225413.1">
    <property type="nucleotide sequence ID" value="NC_029093.1"/>
</dbReference>
<dbReference type="Proteomes" id="UP000201946">
    <property type="component" value="Segment"/>
</dbReference>
<evidence type="ECO:0000313" key="2">
    <source>
        <dbReference type="Proteomes" id="UP000201946"/>
    </source>
</evidence>
<dbReference type="GeneID" id="26796411"/>
<proteinExistence type="predicted"/>
<gene>
    <name evidence="1" type="primary">128</name>
    <name evidence="1" type="ORF">SEA_MINDY_128</name>
</gene>
<protein>
    <submittedName>
        <fullName evidence="1">Uncharacterized protein</fullName>
    </submittedName>
</protein>